<organism evidence="1 2">
    <name type="scientific">Aliiruegeria haliotis</name>
    <dbReference type="NCBI Taxonomy" id="1280846"/>
    <lineage>
        <taxon>Bacteria</taxon>
        <taxon>Pseudomonadati</taxon>
        <taxon>Pseudomonadota</taxon>
        <taxon>Alphaproteobacteria</taxon>
        <taxon>Rhodobacterales</taxon>
        <taxon>Roseobacteraceae</taxon>
        <taxon>Aliiruegeria</taxon>
    </lineage>
</organism>
<name>A0A2T0S0J0_9RHOB</name>
<comment type="caution">
    <text evidence="1">The sequence shown here is derived from an EMBL/GenBank/DDBJ whole genome shotgun (WGS) entry which is preliminary data.</text>
</comment>
<dbReference type="InterPro" id="IPR011990">
    <property type="entry name" value="TPR-like_helical_dom_sf"/>
</dbReference>
<reference evidence="1 2" key="1">
    <citation type="submission" date="2018-03" db="EMBL/GenBank/DDBJ databases">
        <title>Genomic Encyclopedia of Archaeal and Bacterial Type Strains, Phase II (KMG-II): from individual species to whole genera.</title>
        <authorList>
            <person name="Goeker M."/>
        </authorList>
    </citation>
    <scope>NUCLEOTIDE SEQUENCE [LARGE SCALE GENOMIC DNA]</scope>
    <source>
        <strain evidence="1 2">DSM 29328</strain>
    </source>
</reference>
<accession>A0A2T0S0J0</accession>
<protein>
    <submittedName>
        <fullName evidence="1">Tfp pilus assembly protein PilF</fullName>
    </submittedName>
</protein>
<evidence type="ECO:0000313" key="1">
    <source>
        <dbReference type="EMBL" id="PRY26946.1"/>
    </source>
</evidence>
<dbReference type="RefSeq" id="WP_106203640.1">
    <property type="nucleotide sequence ID" value="NZ_PVTD01000001.1"/>
</dbReference>
<evidence type="ECO:0000313" key="2">
    <source>
        <dbReference type="Proteomes" id="UP000239480"/>
    </source>
</evidence>
<sequence>MTEIGSQAELSPEDRKAALESILASPVFEGAGRLRDFLVYIVDEEAAGRGDAIRGKTIAQDVYGRTSEDGPDPENIVRVDARRLRQMLEHFYATDGADAPVKLHLDTGTYCPRFEALPEPAARRWSGLRTRFPAYVGLFVLGTLVGIGIKSILLPEQPVEHVANSEASLDLSTQVAADRKVAERTALMDKSPASLEAIHLAEQGRRMFFPIFDAPRQELLSLVFERVIELDPDYFGGYAGLAHALATRAILSSDVDNREALVAQATASARKAVRLAPTQAWTQSSLAWVTFAAKDYDEAMRLAELSARLDPDNGQILDILGSVALFAGNFERAVEAANGGEARVGANQRFVNRNIFSAASFHLGNYRDASEGFAAAAASGDPLSAPSLAYQAAAFAALGREQDAKRKLTELERAWPDAPLGAMLYGIHRDKADADAVLDRLRDLGWTDG</sequence>
<dbReference type="OrthoDB" id="54411at2"/>
<dbReference type="SUPFAM" id="SSF48452">
    <property type="entry name" value="TPR-like"/>
    <property type="match status" value="1"/>
</dbReference>
<dbReference type="Gene3D" id="1.25.40.10">
    <property type="entry name" value="Tetratricopeptide repeat domain"/>
    <property type="match status" value="1"/>
</dbReference>
<proteinExistence type="predicted"/>
<gene>
    <name evidence="1" type="ORF">CLV78_1011051</name>
</gene>
<keyword evidence="2" id="KW-1185">Reference proteome</keyword>
<dbReference type="Proteomes" id="UP000239480">
    <property type="component" value="Unassembled WGS sequence"/>
</dbReference>
<dbReference type="EMBL" id="PVTD01000001">
    <property type="protein sequence ID" value="PRY26946.1"/>
    <property type="molecule type" value="Genomic_DNA"/>
</dbReference>
<dbReference type="AlphaFoldDB" id="A0A2T0S0J0"/>